<proteinExistence type="predicted"/>
<dbReference type="EMBL" id="LK995470">
    <property type="protein sequence ID" value="CED90259.1"/>
    <property type="molecule type" value="Genomic_DNA"/>
</dbReference>
<protein>
    <submittedName>
        <fullName evidence="1">Uncharacterized protein</fullName>
    </submittedName>
</protein>
<evidence type="ECO:0000313" key="1">
    <source>
        <dbReference type="EMBL" id="CED90259.1"/>
    </source>
</evidence>
<reference evidence="1" key="1">
    <citation type="submission" date="2014-07" db="EMBL/GenBank/DDBJ databases">
        <authorList>
            <person name="Zhang J.E."/>
            <person name="Yang H."/>
            <person name="Guo J."/>
            <person name="Deng Z."/>
            <person name="Luo H."/>
            <person name="Luo M."/>
            <person name="Zhao B."/>
        </authorList>
    </citation>
    <scope>NUCLEOTIDE SEQUENCE</scope>
    <source>
        <strain evidence="1">AM4</strain>
    </source>
</reference>
<organism evidence="1">
    <name type="scientific">Actinomyces succiniciruminis</name>
    <dbReference type="NCBI Taxonomy" id="1522002"/>
    <lineage>
        <taxon>Bacteria</taxon>
        <taxon>Bacillati</taxon>
        <taxon>Actinomycetota</taxon>
        <taxon>Actinomycetes</taxon>
        <taxon>Actinomycetales</taxon>
        <taxon>Actinomycetaceae</taxon>
        <taxon>Actinomyces</taxon>
    </lineage>
</organism>
<name>A0A1L7RHT8_9ACTO</name>
<dbReference type="AlphaFoldDB" id="A0A1L7RHT8"/>
<gene>
    <name evidence="1" type="ORF">AAM4_0364</name>
</gene>
<accession>A0A1L7RHT8</accession>
<sequence>MSKHVDYESLDFNGWTAEDEDAAIEAAANAAAIKYVVGDSTFFGRFPDGTVVATPLRFSSEIIDKVAEVASGDKSEREQLSALLDLLGQKDDVAYLAQADLISVMDYAVKYFGVFERIIGLALGE</sequence>
<dbReference type="RefSeq" id="WP_210578569.1">
    <property type="nucleotide sequence ID" value="NZ_LK995470.1"/>
</dbReference>